<dbReference type="SUPFAM" id="SSF53474">
    <property type="entry name" value="alpha/beta-Hydrolases"/>
    <property type="match status" value="1"/>
</dbReference>
<dbReference type="InterPro" id="IPR029058">
    <property type="entry name" value="AB_hydrolase_fold"/>
</dbReference>
<accession>A0A448ZL96</accession>
<keyword evidence="1" id="KW-0378">Hydrolase</keyword>
<dbReference type="InterPro" id="IPR050300">
    <property type="entry name" value="GDXG_lipolytic_enzyme"/>
</dbReference>
<evidence type="ECO:0000313" key="4">
    <source>
        <dbReference type="Proteomes" id="UP000291116"/>
    </source>
</evidence>
<dbReference type="InterPro" id="IPR049492">
    <property type="entry name" value="BD-FAE-like_dom"/>
</dbReference>
<dbReference type="EMBL" id="CAACVS010000480">
    <property type="protein sequence ID" value="VEU42807.1"/>
    <property type="molecule type" value="Genomic_DNA"/>
</dbReference>
<proteinExistence type="predicted"/>
<dbReference type="GO" id="GO:0016787">
    <property type="term" value="F:hydrolase activity"/>
    <property type="evidence" value="ECO:0007669"/>
    <property type="project" value="UniProtKB-KW"/>
</dbReference>
<dbReference type="OrthoDB" id="6495301at2759"/>
<sequence length="236" mass="26773">MVDDVDSALDWTSNNISQYGGDPTNIVVVGQSAGGHVACVALFRKIRKNIDKNNDNAKSNGEWMTSHIKGFAAVSSPLNLGSPLTKSFRRLGFDDVMVDRMFGFQKDKYDPYLTLEELQNSELEHEFLKALPPFCIYQGTDDKTVPFEVSESFYRKLSNTSSNTKSVSFVLYDGWSHTDPILEGPMDADHRLHKDLLDNVNEWTTVPNLTWPTCRRLNGRLCPHFMVEISRFINPF</sequence>
<dbReference type="PANTHER" id="PTHR48081">
    <property type="entry name" value="AB HYDROLASE SUPERFAMILY PROTEIN C4A8.06C"/>
    <property type="match status" value="1"/>
</dbReference>
<evidence type="ECO:0000259" key="2">
    <source>
        <dbReference type="Pfam" id="PF20434"/>
    </source>
</evidence>
<reference evidence="3 4" key="1">
    <citation type="submission" date="2019-01" db="EMBL/GenBank/DDBJ databases">
        <authorList>
            <person name="Ferrante I. M."/>
        </authorList>
    </citation>
    <scope>NUCLEOTIDE SEQUENCE [LARGE SCALE GENOMIC DNA]</scope>
    <source>
        <strain evidence="3 4">B856</strain>
    </source>
</reference>
<name>A0A448ZL96_9STRA</name>
<evidence type="ECO:0000313" key="3">
    <source>
        <dbReference type="EMBL" id="VEU42807.1"/>
    </source>
</evidence>
<gene>
    <name evidence="3" type="ORF">PSNMU_V1.4_AUG-EV-PASAV3_0097950</name>
</gene>
<feature type="domain" description="BD-FAE-like" evidence="2">
    <location>
        <begin position="2"/>
        <end position="157"/>
    </location>
</feature>
<organism evidence="3 4">
    <name type="scientific">Pseudo-nitzschia multistriata</name>
    <dbReference type="NCBI Taxonomy" id="183589"/>
    <lineage>
        <taxon>Eukaryota</taxon>
        <taxon>Sar</taxon>
        <taxon>Stramenopiles</taxon>
        <taxon>Ochrophyta</taxon>
        <taxon>Bacillariophyta</taxon>
        <taxon>Bacillariophyceae</taxon>
        <taxon>Bacillariophycidae</taxon>
        <taxon>Bacillariales</taxon>
        <taxon>Bacillariaceae</taxon>
        <taxon>Pseudo-nitzschia</taxon>
    </lineage>
</organism>
<dbReference type="Pfam" id="PF20434">
    <property type="entry name" value="BD-FAE"/>
    <property type="match status" value="1"/>
</dbReference>
<keyword evidence="4" id="KW-1185">Reference proteome</keyword>
<protein>
    <recommendedName>
        <fullName evidence="2">BD-FAE-like domain-containing protein</fullName>
    </recommendedName>
</protein>
<dbReference type="Gene3D" id="3.40.50.1820">
    <property type="entry name" value="alpha/beta hydrolase"/>
    <property type="match status" value="1"/>
</dbReference>
<dbReference type="AlphaFoldDB" id="A0A448ZL96"/>
<dbReference type="Proteomes" id="UP000291116">
    <property type="component" value="Unassembled WGS sequence"/>
</dbReference>
<dbReference type="PANTHER" id="PTHR48081:SF33">
    <property type="entry name" value="KYNURENINE FORMAMIDASE"/>
    <property type="match status" value="1"/>
</dbReference>
<evidence type="ECO:0000256" key="1">
    <source>
        <dbReference type="ARBA" id="ARBA00022801"/>
    </source>
</evidence>